<evidence type="ECO:0000256" key="1">
    <source>
        <dbReference type="SAM" id="SignalP"/>
    </source>
</evidence>
<comment type="caution">
    <text evidence="2">The sequence shown here is derived from an EMBL/GenBank/DDBJ whole genome shotgun (WGS) entry which is preliminary data.</text>
</comment>
<name>A0ABD1CJ53_CULPP</name>
<feature type="signal peptide" evidence="1">
    <location>
        <begin position="1"/>
        <end position="23"/>
    </location>
</feature>
<proteinExistence type="predicted"/>
<evidence type="ECO:0000313" key="3">
    <source>
        <dbReference type="Proteomes" id="UP001562425"/>
    </source>
</evidence>
<dbReference type="Proteomes" id="UP001562425">
    <property type="component" value="Unassembled WGS sequence"/>
</dbReference>
<dbReference type="EMBL" id="JBEHCU010011682">
    <property type="protein sequence ID" value="KAL1376433.1"/>
    <property type="molecule type" value="Genomic_DNA"/>
</dbReference>
<accession>A0ABD1CJ53</accession>
<organism evidence="2 3">
    <name type="scientific">Culex pipiens pipiens</name>
    <name type="common">Northern house mosquito</name>
    <dbReference type="NCBI Taxonomy" id="38569"/>
    <lineage>
        <taxon>Eukaryota</taxon>
        <taxon>Metazoa</taxon>
        <taxon>Ecdysozoa</taxon>
        <taxon>Arthropoda</taxon>
        <taxon>Hexapoda</taxon>
        <taxon>Insecta</taxon>
        <taxon>Pterygota</taxon>
        <taxon>Neoptera</taxon>
        <taxon>Endopterygota</taxon>
        <taxon>Diptera</taxon>
        <taxon>Nematocera</taxon>
        <taxon>Culicoidea</taxon>
        <taxon>Culicidae</taxon>
        <taxon>Culicinae</taxon>
        <taxon>Culicini</taxon>
        <taxon>Culex</taxon>
        <taxon>Culex</taxon>
    </lineage>
</organism>
<dbReference type="AlphaFoldDB" id="A0ABD1CJ53"/>
<evidence type="ECO:0000313" key="2">
    <source>
        <dbReference type="EMBL" id="KAL1376433.1"/>
    </source>
</evidence>
<protein>
    <submittedName>
        <fullName evidence="2">Uncharacterized protein</fullName>
    </submittedName>
</protein>
<reference evidence="2 3" key="1">
    <citation type="submission" date="2024-05" db="EMBL/GenBank/DDBJ databases">
        <title>Culex pipiens pipiens assembly and annotation.</title>
        <authorList>
            <person name="Alout H."/>
            <person name="Durand T."/>
        </authorList>
    </citation>
    <scope>NUCLEOTIDE SEQUENCE [LARGE SCALE GENOMIC DNA]</scope>
    <source>
        <strain evidence="2">HA-2024</strain>
        <tissue evidence="2">Whole body</tissue>
    </source>
</reference>
<gene>
    <name evidence="2" type="ORF">pipiens_004398</name>
</gene>
<feature type="chain" id="PRO_5044748301" evidence="1">
    <location>
        <begin position="24"/>
        <end position="111"/>
    </location>
</feature>
<keyword evidence="3" id="KW-1185">Reference proteome</keyword>
<sequence>MHHIRSSSSIQLLLARGLQTVYTSGGATVTVVTKQNGSNNAPLLEGSGNLAKYTRTTSAGMATKRNLHDDRRRNLHDSYVIGVPVLPNFYNKRAAFYKDIDYGNQDFFLSK</sequence>
<keyword evidence="1" id="KW-0732">Signal</keyword>